<evidence type="ECO:0000256" key="4">
    <source>
        <dbReference type="SAM" id="SignalP"/>
    </source>
</evidence>
<accession>A0ABS4SRJ0</accession>
<keyword evidence="3 4" id="KW-0732">Signal</keyword>
<dbReference type="CDD" id="cd08497">
    <property type="entry name" value="MbnE-like"/>
    <property type="match status" value="1"/>
</dbReference>
<dbReference type="PANTHER" id="PTHR30290:SF64">
    <property type="entry name" value="ABC TRANSPORTER PERIPLASMIC BINDING PROTEIN"/>
    <property type="match status" value="1"/>
</dbReference>
<evidence type="ECO:0000256" key="2">
    <source>
        <dbReference type="ARBA" id="ARBA00005695"/>
    </source>
</evidence>
<protein>
    <submittedName>
        <fullName evidence="6">Microcin C transport system substrate-binding protein</fullName>
    </submittedName>
</protein>
<dbReference type="InterPro" id="IPR030678">
    <property type="entry name" value="Peptide/Ni-bd"/>
</dbReference>
<reference evidence="6 7" key="1">
    <citation type="submission" date="2021-03" db="EMBL/GenBank/DDBJ databases">
        <title>Genomic Encyclopedia of Type Strains, Phase III (KMG-III): the genomes of soil and plant-associated and newly described type strains.</title>
        <authorList>
            <person name="Whitman W."/>
        </authorList>
    </citation>
    <scope>NUCLEOTIDE SEQUENCE [LARGE SCALE GENOMIC DNA]</scope>
    <source>
        <strain evidence="6 7">IMMIB AFH-6</strain>
    </source>
</reference>
<feature type="chain" id="PRO_5045049253" evidence="4">
    <location>
        <begin position="33"/>
        <end position="616"/>
    </location>
</feature>
<keyword evidence="7" id="KW-1185">Reference proteome</keyword>
<evidence type="ECO:0000313" key="7">
    <source>
        <dbReference type="Proteomes" id="UP000781958"/>
    </source>
</evidence>
<evidence type="ECO:0000313" key="6">
    <source>
        <dbReference type="EMBL" id="MBP2295179.1"/>
    </source>
</evidence>
<dbReference type="Pfam" id="PF00496">
    <property type="entry name" value="SBP_bac_5"/>
    <property type="match status" value="1"/>
</dbReference>
<gene>
    <name evidence="6" type="ORF">J2851_004982</name>
</gene>
<feature type="domain" description="Solute-binding protein family 5" evidence="5">
    <location>
        <begin position="109"/>
        <end position="518"/>
    </location>
</feature>
<comment type="similarity">
    <text evidence="2">Belongs to the bacterial solute-binding protein 5 family.</text>
</comment>
<dbReference type="Proteomes" id="UP000781958">
    <property type="component" value="Unassembled WGS sequence"/>
</dbReference>
<evidence type="ECO:0000259" key="5">
    <source>
        <dbReference type="Pfam" id="PF00496"/>
    </source>
</evidence>
<evidence type="ECO:0000256" key="3">
    <source>
        <dbReference type="ARBA" id="ARBA00022729"/>
    </source>
</evidence>
<organism evidence="6 7">
    <name type="scientific">Azospirillum rugosum</name>
    <dbReference type="NCBI Taxonomy" id="416170"/>
    <lineage>
        <taxon>Bacteria</taxon>
        <taxon>Pseudomonadati</taxon>
        <taxon>Pseudomonadota</taxon>
        <taxon>Alphaproteobacteria</taxon>
        <taxon>Rhodospirillales</taxon>
        <taxon>Azospirillaceae</taxon>
        <taxon>Azospirillum</taxon>
    </lineage>
</organism>
<dbReference type="PIRSF" id="PIRSF002741">
    <property type="entry name" value="MppA"/>
    <property type="match status" value="1"/>
</dbReference>
<feature type="signal peptide" evidence="4">
    <location>
        <begin position="1"/>
        <end position="32"/>
    </location>
</feature>
<comment type="subcellular location">
    <subcellularLocation>
        <location evidence="1">Periplasm</location>
    </subcellularLocation>
</comment>
<proteinExistence type="inferred from homology"/>
<dbReference type="Gene3D" id="3.10.105.10">
    <property type="entry name" value="Dipeptide-binding Protein, Domain 3"/>
    <property type="match status" value="1"/>
</dbReference>
<dbReference type="EMBL" id="JAGINP010000020">
    <property type="protein sequence ID" value="MBP2295179.1"/>
    <property type="molecule type" value="Genomic_DNA"/>
</dbReference>
<sequence>MRRTFATAVRTTAPLAALFAVLALGAPAYADAAAVTALKQFGEPAFKPGFTHFPHANPNAPKGGAVTLAAQGSFDSLNPIILRGVTPRTLGLVSDSLMVGSGWELDAAYGALAERVEVPDDKSWATFHLRKEARWHDGVPLTAGDVVFAWDSIQAHGSPFLKSFLDRVATVEALDDHRLKITLKTTGEIKPIIDFATSIAPQPKHWWTANGRDIAKTTLEPILGSGPYRIRTVDPGRSITFERVPDYWGKDLPVARGFNNFDTVKVDYYRDDDVMFEAFKAGAYDFRTENRAQRWTTGYDFPAIKDGRVARRAVKSELPLGAQGFRLNTRRAKFADPRVREALGYLFDFEWIQKNILYGQYSRTTSNFPNSDFGAKGPPSPAELALLEPFRGKIPERAFTDTFEPPKTDGSGNNRANVREATRLFREAGWELKNGKLTNAKTGEAMSIEFLDGSGGLTRVVQPYVEALRKVGIDATLRLVDTAQYQARTDEFDFDVVVANFNFFTPPGTELRSYFGSAAADIKGSANYAGIREPAADALIDRALAAKDLDSVQAATRALDRVLLWGFYMIPHWYNPENWVAYKTKLAFPDTPPKYDLGFRNTGFPDTWWVQPGKEG</sequence>
<evidence type="ECO:0000256" key="1">
    <source>
        <dbReference type="ARBA" id="ARBA00004418"/>
    </source>
</evidence>
<name>A0ABS4SRJ0_9PROT</name>
<dbReference type="InterPro" id="IPR039424">
    <property type="entry name" value="SBP_5"/>
</dbReference>
<dbReference type="RefSeq" id="WP_209769598.1">
    <property type="nucleotide sequence ID" value="NZ_JAGINP010000020.1"/>
</dbReference>
<dbReference type="Gene3D" id="3.40.190.10">
    <property type="entry name" value="Periplasmic binding protein-like II"/>
    <property type="match status" value="1"/>
</dbReference>
<dbReference type="InterPro" id="IPR000914">
    <property type="entry name" value="SBP_5_dom"/>
</dbReference>
<dbReference type="SUPFAM" id="SSF53850">
    <property type="entry name" value="Periplasmic binding protein-like II"/>
    <property type="match status" value="1"/>
</dbReference>
<comment type="caution">
    <text evidence="6">The sequence shown here is derived from an EMBL/GenBank/DDBJ whole genome shotgun (WGS) entry which is preliminary data.</text>
</comment>
<dbReference type="PANTHER" id="PTHR30290">
    <property type="entry name" value="PERIPLASMIC BINDING COMPONENT OF ABC TRANSPORTER"/>
    <property type="match status" value="1"/>
</dbReference>